<feature type="non-terminal residue" evidence="4">
    <location>
        <position position="112"/>
    </location>
</feature>
<evidence type="ECO:0000313" key="5">
    <source>
        <dbReference type="Proteomes" id="UP000246351"/>
    </source>
</evidence>
<proteinExistence type="predicted"/>
<feature type="domain" description="Methyltransferase" evidence="3">
    <location>
        <begin position="38"/>
        <end position="110"/>
    </location>
</feature>
<dbReference type="InterPro" id="IPR041698">
    <property type="entry name" value="Methyltransf_25"/>
</dbReference>
<organism evidence="4 5">
    <name type="scientific">Staphylococcus pseudintermedius</name>
    <dbReference type="NCBI Taxonomy" id="283734"/>
    <lineage>
        <taxon>Bacteria</taxon>
        <taxon>Bacillati</taxon>
        <taxon>Bacillota</taxon>
        <taxon>Bacilli</taxon>
        <taxon>Bacillales</taxon>
        <taxon>Staphylococcaceae</taxon>
        <taxon>Staphylococcus</taxon>
        <taxon>Staphylococcus intermedius group</taxon>
    </lineage>
</organism>
<dbReference type="CDD" id="cd02440">
    <property type="entry name" value="AdoMet_MTases"/>
    <property type="match status" value="1"/>
</dbReference>
<keyword evidence="2 4" id="KW-0808">Transferase</keyword>
<dbReference type="AlphaFoldDB" id="A0A317Z991"/>
<keyword evidence="1 4" id="KW-0489">Methyltransferase</keyword>
<dbReference type="GO" id="GO:0008168">
    <property type="term" value="F:methyltransferase activity"/>
    <property type="evidence" value="ECO:0007669"/>
    <property type="project" value="UniProtKB-KW"/>
</dbReference>
<dbReference type="InterPro" id="IPR029063">
    <property type="entry name" value="SAM-dependent_MTases_sf"/>
</dbReference>
<sequence>MQYENLSAFYDRLTDDQPYDLWLDLIQQTLQQQKVSRVLDIGCGTGTLTQHFTQFADEVMGMDLSVEMLVLAKQKSSQVQWIEGDMSDFNLNTDFDLITILCDSLNYLADET</sequence>
<evidence type="ECO:0000313" key="4">
    <source>
        <dbReference type="EMBL" id="PWZ97987.1"/>
    </source>
</evidence>
<comment type="caution">
    <text evidence="4">The sequence shown here is derived from an EMBL/GenBank/DDBJ whole genome shotgun (WGS) entry which is preliminary data.</text>
</comment>
<dbReference type="Proteomes" id="UP000246351">
    <property type="component" value="Unassembled WGS sequence"/>
</dbReference>
<protein>
    <submittedName>
        <fullName evidence="4">SAM-dependent methyltransferase</fullName>
    </submittedName>
</protein>
<gene>
    <name evidence="4" type="ORF">DD924_10640</name>
</gene>
<dbReference type="EMBL" id="QEIV01001014">
    <property type="protein sequence ID" value="PWZ97987.1"/>
    <property type="molecule type" value="Genomic_DNA"/>
</dbReference>
<name>A0A317Z991_STAPS</name>
<accession>A0A317Z991</accession>
<dbReference type="Gene3D" id="3.40.50.150">
    <property type="entry name" value="Vaccinia Virus protein VP39"/>
    <property type="match status" value="1"/>
</dbReference>
<dbReference type="PANTHER" id="PTHR43861">
    <property type="entry name" value="TRANS-ACONITATE 2-METHYLTRANSFERASE-RELATED"/>
    <property type="match status" value="1"/>
</dbReference>
<dbReference type="SUPFAM" id="SSF53335">
    <property type="entry name" value="S-adenosyl-L-methionine-dependent methyltransferases"/>
    <property type="match status" value="1"/>
</dbReference>
<dbReference type="PANTHER" id="PTHR43861:SF1">
    <property type="entry name" value="TRANS-ACONITATE 2-METHYLTRANSFERASE"/>
    <property type="match status" value="1"/>
</dbReference>
<evidence type="ECO:0000256" key="1">
    <source>
        <dbReference type="ARBA" id="ARBA00022603"/>
    </source>
</evidence>
<evidence type="ECO:0000256" key="2">
    <source>
        <dbReference type="ARBA" id="ARBA00022679"/>
    </source>
</evidence>
<reference evidence="4 5" key="1">
    <citation type="journal article" date="2018" name="Vet. Microbiol.">
        <title>Clonal diversity and geographic distribution of methicillin-resistant Staphylococcus pseudintermedius from Australian animals: Discovery of novel sequence types.</title>
        <authorList>
            <person name="Worthing K.A."/>
            <person name="Abraham S."/>
            <person name="Coombs G.W."/>
            <person name="Pang S."/>
            <person name="Saputra S."/>
            <person name="Jordan D."/>
            <person name="Trott D.J."/>
            <person name="Norris J.M."/>
        </authorList>
    </citation>
    <scope>NUCLEOTIDE SEQUENCE [LARGE SCALE GENOMIC DNA]</scope>
    <source>
        <strain evidence="4 5">ST71 3</strain>
    </source>
</reference>
<dbReference type="Pfam" id="PF13649">
    <property type="entry name" value="Methyltransf_25"/>
    <property type="match status" value="1"/>
</dbReference>
<evidence type="ECO:0000259" key="3">
    <source>
        <dbReference type="Pfam" id="PF13649"/>
    </source>
</evidence>
<dbReference type="GO" id="GO:0032259">
    <property type="term" value="P:methylation"/>
    <property type="evidence" value="ECO:0007669"/>
    <property type="project" value="UniProtKB-KW"/>
</dbReference>